<keyword evidence="2" id="KW-1185">Reference proteome</keyword>
<gene>
    <name evidence="1" type="ORF">B0F90DRAFT_1223890</name>
</gene>
<sequence length="188" mass="21347">MFSLPKAAAWAKPFVAALAQPRHQETQSRPIYFTASSSSSLLRLQSRDPKQFNSDFILFQRSLLTFLSSFPGTCLTLMWVPAMKDYRAALVSAKAADHSRVSTPSDALDERPSPAKWKSLSRLRAFSNWRKEWLRSRAANTPTTTHPDRRDNHAYSLSIYPTYDAPSGHNHPLCHAPSHRPCFHCRVH</sequence>
<accession>A0AAD4LZR4</accession>
<name>A0AAD4LZR4_9AGAM</name>
<proteinExistence type="predicted"/>
<protein>
    <submittedName>
        <fullName evidence="1">Uncharacterized protein</fullName>
    </submittedName>
</protein>
<reference evidence="1" key="1">
    <citation type="journal article" date="2022" name="New Phytol.">
        <title>Evolutionary transition to the ectomycorrhizal habit in the genomes of a hyperdiverse lineage of mushroom-forming fungi.</title>
        <authorList>
            <person name="Looney B."/>
            <person name="Miyauchi S."/>
            <person name="Morin E."/>
            <person name="Drula E."/>
            <person name="Courty P.E."/>
            <person name="Kohler A."/>
            <person name="Kuo A."/>
            <person name="LaButti K."/>
            <person name="Pangilinan J."/>
            <person name="Lipzen A."/>
            <person name="Riley R."/>
            <person name="Andreopoulos W."/>
            <person name="He G."/>
            <person name="Johnson J."/>
            <person name="Nolan M."/>
            <person name="Tritt A."/>
            <person name="Barry K.W."/>
            <person name="Grigoriev I.V."/>
            <person name="Nagy L.G."/>
            <person name="Hibbett D."/>
            <person name="Henrissat B."/>
            <person name="Matheny P.B."/>
            <person name="Labbe J."/>
            <person name="Martin F.M."/>
        </authorList>
    </citation>
    <scope>NUCLEOTIDE SEQUENCE</scope>
    <source>
        <strain evidence="1">BPL690</strain>
    </source>
</reference>
<dbReference type="EMBL" id="WTXG01000069">
    <property type="protein sequence ID" value="KAI0294716.1"/>
    <property type="molecule type" value="Genomic_DNA"/>
</dbReference>
<evidence type="ECO:0000313" key="1">
    <source>
        <dbReference type="EMBL" id="KAI0294716.1"/>
    </source>
</evidence>
<organism evidence="1 2">
    <name type="scientific">Multifurca ochricompacta</name>
    <dbReference type="NCBI Taxonomy" id="376703"/>
    <lineage>
        <taxon>Eukaryota</taxon>
        <taxon>Fungi</taxon>
        <taxon>Dikarya</taxon>
        <taxon>Basidiomycota</taxon>
        <taxon>Agaricomycotina</taxon>
        <taxon>Agaricomycetes</taxon>
        <taxon>Russulales</taxon>
        <taxon>Russulaceae</taxon>
        <taxon>Multifurca</taxon>
    </lineage>
</organism>
<evidence type="ECO:0000313" key="2">
    <source>
        <dbReference type="Proteomes" id="UP001203297"/>
    </source>
</evidence>
<comment type="caution">
    <text evidence="1">The sequence shown here is derived from an EMBL/GenBank/DDBJ whole genome shotgun (WGS) entry which is preliminary data.</text>
</comment>
<dbReference type="AlphaFoldDB" id="A0AAD4LZR4"/>
<dbReference type="Proteomes" id="UP001203297">
    <property type="component" value="Unassembled WGS sequence"/>
</dbReference>